<sequence length="474" mass="55040">MVYLHWTLILIYLIIIIGTIVTVLLDNRQPSKTMAWLLVLIFLPIVGIILYFFFGQNTRKQRMMSQRSIDQLTKRSMLEFAEQKDLMLPERYQPLIQLFANQNMSLPFKDNEVEIYTEGADFFLGLLKAIGSAKHHIHIDTYIIEEDPLSQLIADALIDKAREGVEVRLIYDYVGCWKVPGRYFERLRNAGVDVRSFMPVHFPAFTGKVNYRNHRKLAVVDGQIGFIGGMNIAMRYIRGSAKQPWRDTHMKVRGGAVYAIQRAFLVDWYFVDRTLISSQKYYPPFEQPITNNCLAQVVTSSPISPWPEMMQGYVRILLEARRYVYMETPYFLPTEPVLFAIRTAALAGVDVRLMLPRHGDVKLVEWASRSYIPIMIEAGVKVYFYKAGFNHSKLLVADDSLCTCGSTNIDFRSFENNFEANIFFYDEELALRMKQVFLTDQESCVLIDRLTDLKRRPFLNRLWESLVRLLSPLL</sequence>
<dbReference type="Gene3D" id="3.30.870.10">
    <property type="entry name" value="Endonuclease Chain A"/>
    <property type="match status" value="2"/>
</dbReference>
<evidence type="ECO:0000313" key="15">
    <source>
        <dbReference type="EMBL" id="KGF33077.1"/>
    </source>
</evidence>
<feature type="active site" evidence="12">
    <location>
        <position position="214"/>
    </location>
</feature>
<reference evidence="15 16" key="1">
    <citation type="submission" date="2014-07" db="EMBL/GenBank/DDBJ databases">
        <authorList>
            <person name="McCorrison J."/>
            <person name="Sanka R."/>
            <person name="Torralba M."/>
            <person name="Gillis M."/>
            <person name="Haft D.H."/>
            <person name="Methe B."/>
            <person name="Sutton G."/>
            <person name="Nelson K.E."/>
        </authorList>
    </citation>
    <scope>NUCLEOTIDE SEQUENCE [LARGE SCALE GENOMIC DNA]</scope>
    <source>
        <strain evidence="15 16">DNF00853</strain>
    </source>
</reference>
<dbReference type="CDD" id="cd09112">
    <property type="entry name" value="PLDc_CLS_2"/>
    <property type="match status" value="1"/>
</dbReference>
<dbReference type="PROSITE" id="PS50035">
    <property type="entry name" value="PLD"/>
    <property type="match status" value="2"/>
</dbReference>
<feature type="active site" evidence="12">
    <location>
        <position position="391"/>
    </location>
</feature>
<feature type="transmembrane region" description="Helical" evidence="12">
    <location>
        <begin position="34"/>
        <end position="54"/>
    </location>
</feature>
<keyword evidence="11 12" id="KW-1208">Phospholipid metabolism</keyword>
<keyword evidence="8 12" id="KW-0443">Lipid metabolism</keyword>
<dbReference type="NCBIfam" id="TIGR04265">
    <property type="entry name" value="bac_cardiolipin"/>
    <property type="match status" value="1"/>
</dbReference>
<dbReference type="SUPFAM" id="SSF56024">
    <property type="entry name" value="Phospholipase D/nuclease"/>
    <property type="match status" value="2"/>
</dbReference>
<feature type="active site" evidence="12">
    <location>
        <position position="393"/>
    </location>
</feature>
<dbReference type="Pfam" id="PF13091">
    <property type="entry name" value="PLDc_2"/>
    <property type="match status" value="2"/>
</dbReference>
<dbReference type="InterPro" id="IPR022924">
    <property type="entry name" value="Cardiolipin_synthase"/>
</dbReference>
<feature type="active site" evidence="12">
    <location>
        <position position="221"/>
    </location>
</feature>
<dbReference type="GO" id="GO:0005886">
    <property type="term" value="C:plasma membrane"/>
    <property type="evidence" value="ECO:0007669"/>
    <property type="project" value="UniProtKB-SubCell"/>
</dbReference>
<dbReference type="InterPro" id="IPR030874">
    <property type="entry name" value="Cardiolipin_synth_Firmi"/>
</dbReference>
<dbReference type="RefSeq" id="WP_036874676.1">
    <property type="nucleotide sequence ID" value="NZ_JRNN01000095.1"/>
</dbReference>
<evidence type="ECO:0000256" key="3">
    <source>
        <dbReference type="ARBA" id="ARBA00022516"/>
    </source>
</evidence>
<dbReference type="Pfam" id="PF13396">
    <property type="entry name" value="PLDc_N"/>
    <property type="match status" value="1"/>
</dbReference>
<feature type="transmembrane region" description="Helical" evidence="12">
    <location>
        <begin position="6"/>
        <end position="25"/>
    </location>
</feature>
<evidence type="ECO:0000256" key="8">
    <source>
        <dbReference type="ARBA" id="ARBA00023098"/>
    </source>
</evidence>
<dbReference type="AlphaFoldDB" id="A0A096AR28"/>
<evidence type="ECO:0000256" key="7">
    <source>
        <dbReference type="ARBA" id="ARBA00022989"/>
    </source>
</evidence>
<comment type="similarity">
    <text evidence="12">Belongs to the phospholipase D family. Cardiolipin synthase subfamily.</text>
</comment>
<keyword evidence="9 12" id="KW-0472">Membrane</keyword>
<feature type="domain" description="PLD phosphodiesterase" evidence="14">
    <location>
        <begin position="209"/>
        <end position="236"/>
    </location>
</feature>
<evidence type="ECO:0000259" key="14">
    <source>
        <dbReference type="PROSITE" id="PS50035"/>
    </source>
</evidence>
<name>A0A096AR28_9BACT</name>
<protein>
    <recommendedName>
        <fullName evidence="12 13">Cardiolipin synthase</fullName>
        <shortName evidence="12">CL synthase</shortName>
        <ecNumber evidence="12 13">2.7.8.-</ecNumber>
    </recommendedName>
</protein>
<evidence type="ECO:0000256" key="10">
    <source>
        <dbReference type="ARBA" id="ARBA00023209"/>
    </source>
</evidence>
<dbReference type="GO" id="GO:0008808">
    <property type="term" value="F:cardiolipin synthase activity"/>
    <property type="evidence" value="ECO:0007669"/>
    <property type="project" value="UniProtKB-UniRule"/>
</dbReference>
<dbReference type="PANTHER" id="PTHR21248:SF22">
    <property type="entry name" value="PHOSPHOLIPASE D"/>
    <property type="match status" value="1"/>
</dbReference>
<dbReference type="SMART" id="SM00155">
    <property type="entry name" value="PLDc"/>
    <property type="match status" value="2"/>
</dbReference>
<dbReference type="InterPro" id="IPR001736">
    <property type="entry name" value="PLipase_D/transphosphatidylase"/>
</dbReference>
<comment type="caution">
    <text evidence="15">The sequence shown here is derived from an EMBL/GenBank/DDBJ whole genome shotgun (WGS) entry which is preliminary data.</text>
</comment>
<accession>A0A096AR28</accession>
<keyword evidence="3 12" id="KW-0444">Lipid biosynthesis</keyword>
<comment type="catalytic activity">
    <reaction evidence="12">
        <text>2 a 1,2-diacyl-sn-glycero-3-phospho-(1'-sn-glycerol) = a cardiolipin + glycerol</text>
        <dbReference type="Rhea" id="RHEA:31451"/>
        <dbReference type="ChEBI" id="CHEBI:17754"/>
        <dbReference type="ChEBI" id="CHEBI:62237"/>
        <dbReference type="ChEBI" id="CHEBI:64716"/>
    </reaction>
</comment>
<keyword evidence="2 12" id="KW-1003">Cell membrane</keyword>
<dbReference type="OrthoDB" id="9762009at2"/>
<keyword evidence="6" id="KW-0677">Repeat</keyword>
<keyword evidence="5 12" id="KW-0812">Transmembrane</keyword>
<evidence type="ECO:0000256" key="6">
    <source>
        <dbReference type="ARBA" id="ARBA00022737"/>
    </source>
</evidence>
<dbReference type="EMBL" id="JRNN01000095">
    <property type="protein sequence ID" value="KGF33077.1"/>
    <property type="molecule type" value="Genomic_DNA"/>
</dbReference>
<feature type="active site" evidence="12">
    <location>
        <position position="216"/>
    </location>
</feature>
<proteinExistence type="inferred from homology"/>
<keyword evidence="7 12" id="KW-1133">Transmembrane helix</keyword>
<comment type="subcellular location">
    <subcellularLocation>
        <location evidence="1 12">Cell membrane</location>
        <topology evidence="1 12">Multi-pass membrane protein</topology>
    </subcellularLocation>
</comment>
<dbReference type="GO" id="GO:0032049">
    <property type="term" value="P:cardiolipin biosynthetic process"/>
    <property type="evidence" value="ECO:0007669"/>
    <property type="project" value="UniProtKB-UniRule"/>
</dbReference>
<evidence type="ECO:0000256" key="11">
    <source>
        <dbReference type="ARBA" id="ARBA00023264"/>
    </source>
</evidence>
<dbReference type="Proteomes" id="UP000029556">
    <property type="component" value="Unassembled WGS sequence"/>
</dbReference>
<keyword evidence="10 12" id="KW-0594">Phospholipid biosynthesis</keyword>
<feature type="domain" description="PLD phosphodiesterase" evidence="14">
    <location>
        <begin position="386"/>
        <end position="413"/>
    </location>
</feature>
<dbReference type="InterPro" id="IPR027379">
    <property type="entry name" value="CLS_N"/>
</dbReference>
<dbReference type="HAMAP" id="MF_01916">
    <property type="entry name" value="Cardiolipin_synth_Cls"/>
    <property type="match status" value="1"/>
</dbReference>
<keyword evidence="4 12" id="KW-0808">Transferase</keyword>
<dbReference type="CDD" id="cd09110">
    <property type="entry name" value="PLDc_CLS_1"/>
    <property type="match status" value="1"/>
</dbReference>
<dbReference type="PANTHER" id="PTHR21248">
    <property type="entry name" value="CARDIOLIPIN SYNTHASE"/>
    <property type="match status" value="1"/>
</dbReference>
<evidence type="ECO:0000256" key="12">
    <source>
        <dbReference type="HAMAP-Rule" id="MF_01916"/>
    </source>
</evidence>
<comment type="function">
    <text evidence="12">Catalyzes the reversible phosphatidyl group transfer from one phosphatidylglycerol molecule to another to form cardiolipin (CL) (diphosphatidylglycerol) and glycerol.</text>
</comment>
<dbReference type="InterPro" id="IPR025202">
    <property type="entry name" value="PLD-like_dom"/>
</dbReference>
<evidence type="ECO:0000256" key="2">
    <source>
        <dbReference type="ARBA" id="ARBA00022475"/>
    </source>
</evidence>
<evidence type="ECO:0000256" key="9">
    <source>
        <dbReference type="ARBA" id="ARBA00023136"/>
    </source>
</evidence>
<feature type="active site" evidence="12">
    <location>
        <position position="398"/>
    </location>
</feature>
<evidence type="ECO:0000313" key="16">
    <source>
        <dbReference type="Proteomes" id="UP000029556"/>
    </source>
</evidence>
<evidence type="ECO:0000256" key="1">
    <source>
        <dbReference type="ARBA" id="ARBA00004651"/>
    </source>
</evidence>
<evidence type="ECO:0000256" key="13">
    <source>
        <dbReference type="NCBIfam" id="TIGR04265"/>
    </source>
</evidence>
<organism evidence="15 16">
    <name type="scientific">Hoylesella buccalis DNF00853</name>
    <dbReference type="NCBI Taxonomy" id="1401074"/>
    <lineage>
        <taxon>Bacteria</taxon>
        <taxon>Pseudomonadati</taxon>
        <taxon>Bacteroidota</taxon>
        <taxon>Bacteroidia</taxon>
        <taxon>Bacteroidales</taxon>
        <taxon>Prevotellaceae</taxon>
        <taxon>Hoylesella</taxon>
    </lineage>
</organism>
<evidence type="ECO:0000256" key="5">
    <source>
        <dbReference type="ARBA" id="ARBA00022692"/>
    </source>
</evidence>
<evidence type="ECO:0000256" key="4">
    <source>
        <dbReference type="ARBA" id="ARBA00022679"/>
    </source>
</evidence>
<gene>
    <name evidence="15" type="ORF">HMPREF2137_11680</name>
</gene>
<dbReference type="EC" id="2.7.8.-" evidence="12 13"/>